<dbReference type="EMBL" id="RQJP01000003">
    <property type="protein sequence ID" value="RRB13437.1"/>
    <property type="molecule type" value="Genomic_DNA"/>
</dbReference>
<evidence type="ECO:0008006" key="3">
    <source>
        <dbReference type="Google" id="ProtNLM"/>
    </source>
</evidence>
<sequence length="347" mass="39234">MIATTGQEYNGTEAMKQILKPAIEYGLLEDFFFRVKTGLKVKEKVYFLTPINKITVKSQGCDPSSTAKSIPRTQKVWDPQDVEGRLEFCWTELNGQLEESQLKAGSDVANIEGTVVEGYLLDILVPAAYRDLMRMAWLSKKTITSGELTGGAGDVKNYDQLDGFMKKIVDGVGASLIPYAAIAKNAQTTVSAQALAAGESVTLMRTAFGKQKPLLRSTDKRQKVFYVTRSIYSNYEDYLEANDKLESARKQLIDGVETLTYRGIPLIILDVVDDYVETDFLISGALDRPNRLFLTVKENLQIAVDTDTSNPVQMQYWYEKKDRKYYFEFMYKLDVQIAVEEYMVAMY</sequence>
<evidence type="ECO:0000313" key="1">
    <source>
        <dbReference type="EMBL" id="RRB13437.1"/>
    </source>
</evidence>
<dbReference type="AlphaFoldDB" id="A0A3P1CJF2"/>
<evidence type="ECO:0000313" key="2">
    <source>
        <dbReference type="Proteomes" id="UP000274271"/>
    </source>
</evidence>
<keyword evidence="2" id="KW-1185">Reference proteome</keyword>
<proteinExistence type="predicted"/>
<organism evidence="1 2">
    <name type="scientific">Larkinella knui</name>
    <dbReference type="NCBI Taxonomy" id="2025310"/>
    <lineage>
        <taxon>Bacteria</taxon>
        <taxon>Pseudomonadati</taxon>
        <taxon>Bacteroidota</taxon>
        <taxon>Cytophagia</taxon>
        <taxon>Cytophagales</taxon>
        <taxon>Spirosomataceae</taxon>
        <taxon>Larkinella</taxon>
    </lineage>
</organism>
<accession>A0A3P1CJF2</accession>
<dbReference type="RefSeq" id="WP_124907336.1">
    <property type="nucleotide sequence ID" value="NZ_RQJP01000003.1"/>
</dbReference>
<comment type="caution">
    <text evidence="1">The sequence shown here is derived from an EMBL/GenBank/DDBJ whole genome shotgun (WGS) entry which is preliminary data.</text>
</comment>
<dbReference type="OrthoDB" id="1032063at2"/>
<gene>
    <name evidence="1" type="ORF">EHT87_14265</name>
</gene>
<reference evidence="1 2" key="1">
    <citation type="submission" date="2018-11" db="EMBL/GenBank/DDBJ databases">
        <authorList>
            <person name="Zhou Z."/>
            <person name="Wang G."/>
        </authorList>
    </citation>
    <scope>NUCLEOTIDE SEQUENCE [LARGE SCALE GENOMIC DNA]</scope>
    <source>
        <strain evidence="1 2">KCTC42998</strain>
    </source>
</reference>
<name>A0A3P1CJF2_9BACT</name>
<dbReference type="Proteomes" id="UP000274271">
    <property type="component" value="Unassembled WGS sequence"/>
</dbReference>
<protein>
    <recommendedName>
        <fullName evidence="3">Phage major capsid protein</fullName>
    </recommendedName>
</protein>